<name>A0A183JVZ6_9TREM</name>
<reference evidence="1 2" key="2">
    <citation type="submission" date="2018-11" db="EMBL/GenBank/DDBJ databases">
        <authorList>
            <consortium name="Pathogen Informatics"/>
        </authorList>
    </citation>
    <scope>NUCLEOTIDE SEQUENCE [LARGE SCALE GENOMIC DNA]</scope>
    <source>
        <strain evidence="1">Dakar</strain>
        <strain evidence="2">Dakar, Senegal</strain>
    </source>
</reference>
<dbReference type="EMBL" id="UZAK01018229">
    <property type="protein sequence ID" value="VDP08856.1"/>
    <property type="molecule type" value="Genomic_DNA"/>
</dbReference>
<dbReference type="WBParaSite" id="SCUD_0000689101-mRNA-1">
    <property type="protein sequence ID" value="SCUD_0000689101-mRNA-1"/>
    <property type="gene ID" value="SCUD_0000689101"/>
</dbReference>
<dbReference type="Proteomes" id="UP000279833">
    <property type="component" value="Unassembled WGS sequence"/>
</dbReference>
<evidence type="ECO:0000313" key="1">
    <source>
        <dbReference type="EMBL" id="VDP08856.1"/>
    </source>
</evidence>
<organism evidence="3">
    <name type="scientific">Schistosoma curassoni</name>
    <dbReference type="NCBI Taxonomy" id="6186"/>
    <lineage>
        <taxon>Eukaryota</taxon>
        <taxon>Metazoa</taxon>
        <taxon>Spiralia</taxon>
        <taxon>Lophotrochozoa</taxon>
        <taxon>Platyhelminthes</taxon>
        <taxon>Trematoda</taxon>
        <taxon>Digenea</taxon>
        <taxon>Strigeidida</taxon>
        <taxon>Schistosomatoidea</taxon>
        <taxon>Schistosomatidae</taxon>
        <taxon>Schistosoma</taxon>
    </lineage>
</organism>
<accession>A0A183JVZ6</accession>
<reference evidence="3" key="1">
    <citation type="submission" date="2016-06" db="UniProtKB">
        <authorList>
            <consortium name="WormBaseParasite"/>
        </authorList>
    </citation>
    <scope>IDENTIFICATION</scope>
</reference>
<protein>
    <submittedName>
        <fullName evidence="3">Aldolase_II domain-containing protein</fullName>
    </submittedName>
</protein>
<dbReference type="AlphaFoldDB" id="A0A183JVZ6"/>
<keyword evidence="2" id="KW-1185">Reference proteome</keyword>
<evidence type="ECO:0000313" key="2">
    <source>
        <dbReference type="Proteomes" id="UP000279833"/>
    </source>
</evidence>
<gene>
    <name evidence="1" type="ORF">SCUD_LOCUS6891</name>
</gene>
<proteinExistence type="predicted"/>
<sequence>MGCPDNVGDRTSLAVLGISETHWTQAGQKILDSGEMLIYSGQDEENAPYIQRVALMLSKEARKALIGWACHGPMVFKTKNEAIAMNVMQRPMIRMTTIQISSTRGCNRSCPDVQETTLPS</sequence>
<evidence type="ECO:0000313" key="3">
    <source>
        <dbReference type="WBParaSite" id="SCUD_0000689101-mRNA-1"/>
    </source>
</evidence>